<dbReference type="SUPFAM" id="SSF158832">
    <property type="entry name" value="Tex N-terminal region-like"/>
    <property type="match status" value="1"/>
</dbReference>
<dbReference type="InterPro" id="IPR037027">
    <property type="entry name" value="YqgF/RNaseH-like_dom_sf"/>
</dbReference>
<feature type="compositionally biased region" description="Acidic residues" evidence="11">
    <location>
        <begin position="61"/>
        <end position="73"/>
    </location>
</feature>
<dbReference type="CDD" id="cd09918">
    <property type="entry name" value="SH2_Nterm_SPT6_like"/>
    <property type="match status" value="1"/>
</dbReference>
<dbReference type="InterPro" id="IPR017072">
    <property type="entry name" value="TF_Spt6"/>
</dbReference>
<dbReference type="Pfam" id="PF21710">
    <property type="entry name" value="Spt6_S1"/>
    <property type="match status" value="1"/>
</dbReference>
<dbReference type="FunFam" id="1.10.10.2740:FF:000002">
    <property type="entry name" value="Transcription elongation factor Spt6"/>
    <property type="match status" value="1"/>
</dbReference>
<feature type="compositionally biased region" description="Acidic residues" evidence="11">
    <location>
        <begin position="12"/>
        <end position="32"/>
    </location>
</feature>
<dbReference type="InterPro" id="IPR035420">
    <property type="entry name" value="Spt6_SH2"/>
</dbReference>
<dbReference type="Pfam" id="PF17674">
    <property type="entry name" value="HHH_9"/>
    <property type="match status" value="1"/>
</dbReference>
<evidence type="ECO:0000256" key="2">
    <source>
        <dbReference type="ARBA" id="ARBA00004286"/>
    </source>
</evidence>
<dbReference type="InterPro" id="IPR023323">
    <property type="entry name" value="Tex-like_dom_sf"/>
</dbReference>
<dbReference type="Pfam" id="PF14632">
    <property type="entry name" value="SPT6_acidic"/>
    <property type="match status" value="1"/>
</dbReference>
<evidence type="ECO:0000256" key="11">
    <source>
        <dbReference type="SAM" id="MobiDB-lite"/>
    </source>
</evidence>
<keyword evidence="8 10" id="KW-0539">Nucleus</keyword>
<evidence type="ECO:0000256" key="1">
    <source>
        <dbReference type="ARBA" id="ARBA00004123"/>
    </source>
</evidence>
<evidence type="ECO:0000256" key="4">
    <source>
        <dbReference type="ARBA" id="ARBA00020248"/>
    </source>
</evidence>
<dbReference type="InterPro" id="IPR032706">
    <property type="entry name" value="Spt6_HHH"/>
</dbReference>
<feature type="compositionally biased region" description="Pro residues" evidence="11">
    <location>
        <begin position="1484"/>
        <end position="1494"/>
    </location>
</feature>
<feature type="region of interest" description="Disordered" evidence="11">
    <location>
        <begin position="1"/>
        <end position="208"/>
    </location>
</feature>
<keyword evidence="6" id="KW-0727">SH2 domain</keyword>
<keyword evidence="13" id="KW-0648">Protein biosynthesis</keyword>
<keyword evidence="14" id="KW-1185">Reference proteome</keyword>
<dbReference type="Proteomes" id="UP000613580">
    <property type="component" value="Unassembled WGS sequence"/>
</dbReference>
<dbReference type="GO" id="GO:0042393">
    <property type="term" value="F:histone binding"/>
    <property type="evidence" value="ECO:0007669"/>
    <property type="project" value="TreeGrafter"/>
</dbReference>
<dbReference type="GO" id="GO:0034728">
    <property type="term" value="P:nucleosome organization"/>
    <property type="evidence" value="ECO:0007669"/>
    <property type="project" value="TreeGrafter"/>
</dbReference>
<dbReference type="InterPro" id="IPR055179">
    <property type="entry name" value="Tex-like_central_region"/>
</dbReference>
<dbReference type="FunFam" id="1.10.150.850:FF:000001">
    <property type="entry name" value="Transcription elongation factor spt6"/>
    <property type="match status" value="1"/>
</dbReference>
<dbReference type="SUPFAM" id="SSF47781">
    <property type="entry name" value="RuvA domain 2-like"/>
    <property type="match status" value="2"/>
</dbReference>
<keyword evidence="13" id="KW-0251">Elongation factor</keyword>
<dbReference type="InterPro" id="IPR028088">
    <property type="entry name" value="Spt6_HTH_DNA-bd_dom"/>
</dbReference>
<dbReference type="Gene3D" id="1.10.3500.10">
    <property type="entry name" value="Tex N-terminal region-like"/>
    <property type="match status" value="1"/>
</dbReference>
<dbReference type="FunFam" id="3.30.505.10:FF:000056">
    <property type="entry name" value="Transcription elongation factor Spt6"/>
    <property type="match status" value="1"/>
</dbReference>
<dbReference type="InterPro" id="IPR049540">
    <property type="entry name" value="Spt6-like_S1"/>
</dbReference>
<dbReference type="InterPro" id="IPR035019">
    <property type="entry name" value="Spt6_SH2_N"/>
</dbReference>
<evidence type="ECO:0000259" key="12">
    <source>
        <dbReference type="PROSITE" id="PS50126"/>
    </source>
</evidence>
<keyword evidence="5" id="KW-0158">Chromosome</keyword>
<dbReference type="PIRSF" id="PIRSF036947">
    <property type="entry name" value="Spt6"/>
    <property type="match status" value="1"/>
</dbReference>
<dbReference type="Gene3D" id="3.30.420.140">
    <property type="entry name" value="YqgF/RNase H-like domain"/>
    <property type="match status" value="1"/>
</dbReference>
<dbReference type="CDD" id="cd02065">
    <property type="entry name" value="B12-binding_like"/>
    <property type="match status" value="1"/>
</dbReference>
<dbReference type="SMART" id="SM00252">
    <property type="entry name" value="SH2"/>
    <property type="match status" value="1"/>
</dbReference>
<evidence type="ECO:0000256" key="10">
    <source>
        <dbReference type="PIRNR" id="PIRNR036947"/>
    </source>
</evidence>
<dbReference type="OrthoDB" id="995477at2759"/>
<evidence type="ECO:0000256" key="6">
    <source>
        <dbReference type="ARBA" id="ARBA00022999"/>
    </source>
</evidence>
<comment type="caution">
    <text evidence="13">The sequence shown here is derived from an EMBL/GenBank/DDBJ whole genome shotgun (WGS) entry which is preliminary data.</text>
</comment>
<dbReference type="InterPro" id="IPR003029">
    <property type="entry name" value="S1_domain"/>
</dbReference>
<evidence type="ECO:0000256" key="5">
    <source>
        <dbReference type="ARBA" id="ARBA00022454"/>
    </source>
</evidence>
<dbReference type="Gene3D" id="1.10.150.850">
    <property type="entry name" value="Spt6, helix-hairpin-helix domain"/>
    <property type="match status" value="1"/>
</dbReference>
<dbReference type="InterPro" id="IPR035018">
    <property type="entry name" value="Spt6_SH2_C"/>
</dbReference>
<dbReference type="InterPro" id="IPR000980">
    <property type="entry name" value="SH2"/>
</dbReference>
<name>A0A8H6TUL4_MYCCL</name>
<sequence>MASVDAFGQPIVDEDDPMLPAAQEEEEDEGEGDVVMPGADDSSEEEEDDEEEARRVREGFIVDEDDDEDEDEQLERRRRRKRARRRKGTDDDLEEDDLALLEENTGTSFKKKKNRLTRLRRREGSESPPAASSSRRHNLVVSSDDDLEEPRQTVQDLQSIWDNQDDDGQDTDDFIDDSDDPDATNQQERDERRKKHQEARRKMARARPELSGIDASSWQEIYDVFGDGHDYDYALEDEDNDEYQKPETKFVDVFEPTAIRSLYLTEDDDFVRVMDIPERMQLATSTLSKTPVIVPAPELTSEEVEKAAEWAAGQISDEKTKSYFSSGGKFSHLRTELILAVTYVLRQLFIEHFEVPFIWQHRHDRIVMFQATAIHEFLSLEDLWRVFALGQKYCSLHERRTALDEAYKRLEVEDAYYTGTIREQMSTAEVVADTSEWLLMKYKNRRNDDVQFRFHDDQAPADAAPKPKMPSRISAYEIAKNSVVAKLAEEGFGIQAHEIVQNFLANTKLVFPIEQEFNPLVYADQFLSPDPLQEQTPEEVLRRARMILATELGKDPLLRDKMRRKFKEEGHVTVVPTDTGVLKISEDDTFFNFKYLDRKPIRDMKSNAQFLHMLKAEEKNLITIHITLDEEAKANFERQLVSAFESDSFGESARAWNAQGIEVVREVLEQHLLPMGAKWVREHLRSEVEDVLARHCAEELRKRIDVAPIMVRGMKEDRPSVLAISWGKGDPHKDMITIVYLDPRGRMREQARLENISDNGPRDELVDLLRRRQPDVIGISGFNMSTPKLMIKIKEIVRGLGMDASSSDAERFQQTPILYIRDEVARLYQHSQRAKDEFSSYPLETKYCVGLARYVQSPLTEYAALGSDISTLLLLADTVRTEPAYEYEQGFAAVDQQLVPIEKLWIWCERVLVDVVNKVGVDINRAVGDAYYQTLLPYVSGLGPRKALHLVKNIERQGENIISREQFIKSGLMTKTLFINAAGFLRIPQQEDPKLQAKFRAEDEHTADPLDNTRIHPEDYELARKMAMDALEYDEEDIHDKHPSWVVGLVMDDPDNDRKLSELNLDEFADSLKEANDDMKRYTLNVIKTEFLRPFAEARNPFPWMDGWEVLSMLSGETSKSLRKGLIISTSVIRSNTNGIHAKLDSGIEANISSNEFFDDAGFTARDIPQKGQTITAQVLGIKAELETDEFQVELSIRPSLIQHGDAEVRRTRQDPFWDQNRYARDVEMMARKKRAEVGRNRKVIKHPNFHNFNTSQAEAFLEKQQRGDVVIRPSSKGSDHIAVTWKVDDGLYQHIDVTEVNDPRAFGTQYLVDNATYSDLDELIVNHVQAMARKVEELMQHDRYKAGTEEDLHIFLKNSLAANPGKSMYGFTLNRKRPGHFSLCFLANKNSHVQTWPVRVTPMSYMLFDAAAVGVPELCDAFKVRHLHESKNQHQAVAGGKTPYGAGGRTPARPGGATPGHMSMRQPARTPNPYAGGATPSRYGPPQPPPPAGIPQTAYGYAPNQPPPPHFQQQNPYGYQTPGHRPPFPPQGQPPMPVPAALAGMNPQRAAMIQQQGGTGWP</sequence>
<dbReference type="InterPro" id="IPR036860">
    <property type="entry name" value="SH2_dom_sf"/>
</dbReference>
<dbReference type="PROSITE" id="PS50126">
    <property type="entry name" value="S1"/>
    <property type="match status" value="1"/>
</dbReference>
<dbReference type="CDD" id="cd09928">
    <property type="entry name" value="SH2_Cterm_SPT6_like"/>
    <property type="match status" value="1"/>
</dbReference>
<evidence type="ECO:0000256" key="9">
    <source>
        <dbReference type="ARBA" id="ARBA00093389"/>
    </source>
</evidence>
<gene>
    <name evidence="13" type="ORF">HMN09_00083600</name>
</gene>
<feature type="compositionally biased region" description="Basic residues" evidence="11">
    <location>
        <begin position="76"/>
        <end position="87"/>
    </location>
</feature>
<dbReference type="GO" id="GO:0140673">
    <property type="term" value="P:transcription elongation-coupled chromatin remodeling"/>
    <property type="evidence" value="ECO:0007669"/>
    <property type="project" value="InterPro"/>
</dbReference>
<feature type="compositionally biased region" description="Basic residues" evidence="11">
    <location>
        <begin position="192"/>
        <end position="205"/>
    </location>
</feature>
<protein>
    <recommendedName>
        <fullName evidence="4 10">Transcription elongation factor Spt6</fullName>
    </recommendedName>
</protein>
<dbReference type="Pfam" id="PF14633">
    <property type="entry name" value="SH2_2"/>
    <property type="match status" value="1"/>
</dbReference>
<feature type="compositionally biased region" description="Acidic residues" evidence="11">
    <location>
        <begin position="41"/>
        <end position="51"/>
    </location>
</feature>
<dbReference type="GO" id="GO:0008023">
    <property type="term" value="C:transcription elongation factor complex"/>
    <property type="evidence" value="ECO:0007669"/>
    <property type="project" value="TreeGrafter"/>
</dbReference>
<dbReference type="Pfam" id="PF22706">
    <property type="entry name" value="Tex_central_region"/>
    <property type="match status" value="1"/>
</dbReference>
<reference evidence="13" key="1">
    <citation type="submission" date="2020-05" db="EMBL/GenBank/DDBJ databases">
        <title>Mycena genomes resolve the evolution of fungal bioluminescence.</title>
        <authorList>
            <person name="Tsai I.J."/>
        </authorList>
    </citation>
    <scope>NUCLEOTIDE SEQUENCE</scope>
    <source>
        <strain evidence="13">110903Hualien_Pintung</strain>
    </source>
</reference>
<dbReference type="Gene3D" id="3.30.505.10">
    <property type="entry name" value="SH2 domain"/>
    <property type="match status" value="2"/>
</dbReference>
<dbReference type="GO" id="GO:0003746">
    <property type="term" value="F:translation elongation factor activity"/>
    <property type="evidence" value="ECO:0007669"/>
    <property type="project" value="UniProtKB-KW"/>
</dbReference>
<evidence type="ECO:0000256" key="3">
    <source>
        <dbReference type="ARBA" id="ARBA00009253"/>
    </source>
</evidence>
<dbReference type="InterPro" id="IPR012337">
    <property type="entry name" value="RNaseH-like_sf"/>
</dbReference>
<comment type="subcellular location">
    <subcellularLocation>
        <location evidence="2">Chromosome</location>
    </subcellularLocation>
    <subcellularLocation>
        <location evidence="1 10">Nucleus</location>
    </subcellularLocation>
</comment>
<dbReference type="Gene3D" id="1.10.10.650">
    <property type="entry name" value="RuvA domain 2-like"/>
    <property type="match status" value="1"/>
</dbReference>
<comment type="similarity">
    <text evidence="3 10">Belongs to the SPT6 family.</text>
</comment>
<dbReference type="GO" id="GO:0031491">
    <property type="term" value="F:nucleosome binding"/>
    <property type="evidence" value="ECO:0007669"/>
    <property type="project" value="TreeGrafter"/>
</dbReference>
<feature type="compositionally biased region" description="Pro residues" evidence="11">
    <location>
        <begin position="1525"/>
        <end position="1539"/>
    </location>
</feature>
<dbReference type="Pfam" id="PF14635">
    <property type="entry name" value="HHH_7"/>
    <property type="match status" value="1"/>
</dbReference>
<dbReference type="InterPro" id="IPR041692">
    <property type="entry name" value="HHH_9"/>
</dbReference>
<dbReference type="InterPro" id="IPR028083">
    <property type="entry name" value="Spt6_acidic_N_dom"/>
</dbReference>
<comment type="function">
    <text evidence="10">Plays a role in maintenance of chromatin structure during RNA polymerase II transcription elongation thereby repressing transcription initiation from cryptic promoters. Mediates the reassembly of nucleosomes onto the promoters of at least a selected set of genes during repression; the nucleosome reassembly is essential for transcriptional repression.</text>
</comment>
<dbReference type="InterPro" id="IPR010994">
    <property type="entry name" value="RuvA_2-like"/>
</dbReference>
<feature type="compositionally biased region" description="Acidic residues" evidence="11">
    <location>
        <begin position="91"/>
        <end position="100"/>
    </location>
</feature>
<feature type="region of interest" description="Disordered" evidence="11">
    <location>
        <begin position="1431"/>
        <end position="1563"/>
    </location>
</feature>
<dbReference type="PANTHER" id="PTHR10145">
    <property type="entry name" value="TRANSCRIPTION ELONGATION FACTOR SPT6"/>
    <property type="match status" value="1"/>
</dbReference>
<dbReference type="SUPFAM" id="SSF55550">
    <property type="entry name" value="SH2 domain"/>
    <property type="match status" value="1"/>
</dbReference>
<dbReference type="GO" id="GO:0005694">
    <property type="term" value="C:chromosome"/>
    <property type="evidence" value="ECO:0007669"/>
    <property type="project" value="UniProtKB-SubCell"/>
</dbReference>
<dbReference type="PANTHER" id="PTHR10145:SF6">
    <property type="entry name" value="TRANSCRIPTION ELONGATION FACTOR SPT6"/>
    <property type="match status" value="1"/>
</dbReference>
<feature type="compositionally biased region" description="Acidic residues" evidence="11">
    <location>
        <begin position="163"/>
        <end position="182"/>
    </location>
</feature>
<dbReference type="InterPro" id="IPR028231">
    <property type="entry name" value="Spt6_YqgF"/>
</dbReference>
<comment type="function">
    <text evidence="9">Histone H3-H4 chaperone that plays a role in maintenance of chromatin structure during RNA polymerase II transcription elongation thereby repressing transcription initiation from cryptic promoters. Mediates the reassembly of nucleosomes onto the promoters of at least a selected set of genes during repression; the nucleosome reassembly is essential for transcriptional repression. Essential for viability.</text>
</comment>
<dbReference type="Pfam" id="PF14639">
    <property type="entry name" value="YqgF"/>
    <property type="match status" value="1"/>
</dbReference>
<dbReference type="Pfam" id="PF14641">
    <property type="entry name" value="HTH_44"/>
    <property type="match status" value="1"/>
</dbReference>
<dbReference type="EMBL" id="JACAZE010000001">
    <property type="protein sequence ID" value="KAF7323037.1"/>
    <property type="molecule type" value="Genomic_DNA"/>
</dbReference>
<dbReference type="Gene3D" id="1.10.10.2740">
    <property type="entry name" value="Spt6, Death-like domain"/>
    <property type="match status" value="1"/>
</dbReference>
<dbReference type="SUPFAM" id="SSF53098">
    <property type="entry name" value="Ribonuclease H-like"/>
    <property type="match status" value="1"/>
</dbReference>
<keyword evidence="7 10" id="KW-0804">Transcription</keyword>
<dbReference type="InterPro" id="IPR042066">
    <property type="entry name" value="Spt6_death-like"/>
</dbReference>
<feature type="compositionally biased region" description="Polar residues" evidence="11">
    <location>
        <begin position="152"/>
        <end position="161"/>
    </location>
</feature>
<evidence type="ECO:0000256" key="7">
    <source>
        <dbReference type="ARBA" id="ARBA00023163"/>
    </source>
</evidence>
<feature type="compositionally biased region" description="Low complexity" evidence="11">
    <location>
        <begin position="1450"/>
        <end position="1461"/>
    </location>
</feature>
<organism evidence="13 14">
    <name type="scientific">Mycena chlorophos</name>
    <name type="common">Agaric fungus</name>
    <name type="synonym">Agaricus chlorophos</name>
    <dbReference type="NCBI Taxonomy" id="658473"/>
    <lineage>
        <taxon>Eukaryota</taxon>
        <taxon>Fungi</taxon>
        <taxon>Dikarya</taxon>
        <taxon>Basidiomycota</taxon>
        <taxon>Agaricomycotina</taxon>
        <taxon>Agaricomycetes</taxon>
        <taxon>Agaricomycetidae</taxon>
        <taxon>Agaricales</taxon>
        <taxon>Marasmiineae</taxon>
        <taxon>Mycenaceae</taxon>
        <taxon>Mycena</taxon>
    </lineage>
</organism>
<evidence type="ECO:0000256" key="8">
    <source>
        <dbReference type="ARBA" id="ARBA00023242"/>
    </source>
</evidence>
<accession>A0A8H6TUL4</accession>
<dbReference type="GO" id="GO:0003677">
    <property type="term" value="F:DNA binding"/>
    <property type="evidence" value="ECO:0007669"/>
    <property type="project" value="InterPro"/>
</dbReference>
<evidence type="ECO:0000313" key="14">
    <source>
        <dbReference type="Proteomes" id="UP000613580"/>
    </source>
</evidence>
<proteinExistence type="inferred from homology"/>
<feature type="compositionally biased region" description="Basic residues" evidence="11">
    <location>
        <begin position="109"/>
        <end position="121"/>
    </location>
</feature>
<dbReference type="InterPro" id="IPR023319">
    <property type="entry name" value="Tex-like_HTH_dom_sf"/>
</dbReference>
<feature type="domain" description="S1 motif" evidence="12">
    <location>
        <begin position="1125"/>
        <end position="1198"/>
    </location>
</feature>
<evidence type="ECO:0000313" key="13">
    <source>
        <dbReference type="EMBL" id="KAF7323037.1"/>
    </source>
</evidence>